<proteinExistence type="evidence at transcript level"/>
<dbReference type="InterPro" id="IPR018797">
    <property type="entry name" value="FAM98"/>
</dbReference>
<dbReference type="PANTHER" id="PTHR31353:SF1">
    <property type="entry name" value="PROTEIN FAM98B"/>
    <property type="match status" value="1"/>
</dbReference>
<feature type="compositionally biased region" description="Low complexity" evidence="2">
    <location>
        <begin position="334"/>
        <end position="345"/>
    </location>
</feature>
<dbReference type="Pfam" id="PF10239">
    <property type="entry name" value="DUF2465"/>
    <property type="match status" value="1"/>
</dbReference>
<name>A0A131XAH4_9ACAR</name>
<sequence length="448" mass="48564">MDDHVLTALEDLRYDGPLVNEELFAKEIEEAKSVKFTGLVAWLSTQIKSLCNLEEHVNAITDLDDWNTFLLELSAFLKEMQCPLSVLTDGPVSQRLVSKENRLLLLGFLCDELQAARMIKVLHPDSSALQVQMDESPVAKAMKGMLITLGFGKPPANITPAQLFSKVESKVRELVPKVGPAVMSKPLFAGGLTEKQWFALAKLQEQMQSEYRVRRETLIKRLDVTIQSFLWAEHLKGMEDKIMQAYQPRRKLLDTEPNVSMGHVLAAREDLTMLEKTSGAGVRKNTKSAVNRVLIGMVPDRGGRPEEQQPPPPEMPSWQKRSDAPQGGRGGGTSFSSGRIQGSGWDDQRRGGDGRGDGGYGGGGYGQRDQRDSRGGHGRDGGYQGGGGGYRQQDSYGGGQGGYGGGGGGYKQDGYNQRDGRSGGGGGGRGGYRGGRGGGRGGGRQYDR</sequence>
<protein>
    <recommendedName>
        <fullName evidence="4">Fam98a</fullName>
    </recommendedName>
</protein>
<organism evidence="3">
    <name type="scientific">Hyalomma excavatum</name>
    <dbReference type="NCBI Taxonomy" id="257692"/>
    <lineage>
        <taxon>Eukaryota</taxon>
        <taxon>Metazoa</taxon>
        <taxon>Ecdysozoa</taxon>
        <taxon>Arthropoda</taxon>
        <taxon>Chelicerata</taxon>
        <taxon>Arachnida</taxon>
        <taxon>Acari</taxon>
        <taxon>Parasitiformes</taxon>
        <taxon>Ixodida</taxon>
        <taxon>Ixodoidea</taxon>
        <taxon>Ixodidae</taxon>
        <taxon>Hyalomminae</taxon>
        <taxon>Hyalomma</taxon>
    </lineage>
</organism>
<evidence type="ECO:0000256" key="2">
    <source>
        <dbReference type="SAM" id="MobiDB-lite"/>
    </source>
</evidence>
<evidence type="ECO:0008006" key="4">
    <source>
        <dbReference type="Google" id="ProtNLM"/>
    </source>
</evidence>
<comment type="similarity">
    <text evidence="1">Belongs to the FAM98 family.</text>
</comment>
<feature type="compositionally biased region" description="Basic and acidic residues" evidence="2">
    <location>
        <begin position="368"/>
        <end position="380"/>
    </location>
</feature>
<feature type="region of interest" description="Disordered" evidence="2">
    <location>
        <begin position="297"/>
        <end position="448"/>
    </location>
</feature>
<feature type="compositionally biased region" description="Basic and acidic residues" evidence="2">
    <location>
        <begin position="346"/>
        <end position="356"/>
    </location>
</feature>
<evidence type="ECO:0000313" key="3">
    <source>
        <dbReference type="EMBL" id="JAP63527.1"/>
    </source>
</evidence>
<dbReference type="GO" id="GO:0072669">
    <property type="term" value="C:tRNA-splicing ligase complex"/>
    <property type="evidence" value="ECO:0007669"/>
    <property type="project" value="TreeGrafter"/>
</dbReference>
<dbReference type="AlphaFoldDB" id="A0A131XAH4"/>
<feature type="compositionally biased region" description="Gly residues" evidence="2">
    <location>
        <begin position="422"/>
        <end position="448"/>
    </location>
</feature>
<feature type="compositionally biased region" description="Gly residues" evidence="2">
    <location>
        <begin position="381"/>
        <end position="411"/>
    </location>
</feature>
<dbReference type="EMBL" id="GEFH01005054">
    <property type="protein sequence ID" value="JAP63527.1"/>
    <property type="molecule type" value="mRNA"/>
</dbReference>
<evidence type="ECO:0000256" key="1">
    <source>
        <dbReference type="ARBA" id="ARBA00007218"/>
    </source>
</evidence>
<feature type="compositionally biased region" description="Gly residues" evidence="2">
    <location>
        <begin position="357"/>
        <end position="366"/>
    </location>
</feature>
<dbReference type="PANTHER" id="PTHR31353">
    <property type="entry name" value="FAM98"/>
    <property type="match status" value="1"/>
</dbReference>
<reference evidence="3" key="1">
    <citation type="journal article" date="2017" name="Ticks Tick Borne Dis.">
        <title>An insight into the sialome of Hyalomma excavatum.</title>
        <authorList>
            <person name="Ribeiro J.M."/>
            <person name="Slovak M."/>
            <person name="Francischetti I.M."/>
        </authorList>
    </citation>
    <scope>NUCLEOTIDE SEQUENCE</scope>
    <source>
        <strain evidence="3">Samish</strain>
        <tissue evidence="3">Salivary glands</tissue>
    </source>
</reference>
<accession>A0A131XAH4</accession>